<reference evidence="1" key="1">
    <citation type="submission" date="2022-07" db="EMBL/GenBank/DDBJ databases">
        <title>Genome Sequence of Agrocybe chaxingu.</title>
        <authorList>
            <person name="Buettner E."/>
        </authorList>
    </citation>
    <scope>NUCLEOTIDE SEQUENCE</scope>
    <source>
        <strain evidence="1">MP-N11</strain>
    </source>
</reference>
<sequence length="349" mass="38912">MIRSMDKSALEHVALSPHLYYNCIVRTRTGLAGPRSVQLLLDHMSKKKTTWNHEDQRTPGYTAIFLVPGGRHLVTSGHVTSEHGTLRTMIDLWDLGLPGNRGRNKLVATSIIGDADLQPRLVVPTPDGNGLRLISATADRIYVHELLPDPFHAEWREPMTSTTSLKPFGDSIVLAYQGKIFYWNWGPYNNLKRVGSHINDGFDDTGLNFLPHTAWSSFHGAPLHNYLGIICGGRFEFYKLQSLGDPKARIQGAPNAFPIHQPMSDEFDVDQEAGELRDMQPLDKNSLVFLGYDEGTLFANAISDLGGDNTPRVVSLEFGFDRDNHVMHAQLCPATGRVCAVERPQDLHH</sequence>
<gene>
    <name evidence="1" type="ORF">NLJ89_g3192</name>
</gene>
<organism evidence="1 2">
    <name type="scientific">Agrocybe chaxingu</name>
    <dbReference type="NCBI Taxonomy" id="84603"/>
    <lineage>
        <taxon>Eukaryota</taxon>
        <taxon>Fungi</taxon>
        <taxon>Dikarya</taxon>
        <taxon>Basidiomycota</taxon>
        <taxon>Agaricomycotina</taxon>
        <taxon>Agaricomycetes</taxon>
        <taxon>Agaricomycetidae</taxon>
        <taxon>Agaricales</taxon>
        <taxon>Agaricineae</taxon>
        <taxon>Strophariaceae</taxon>
        <taxon>Agrocybe</taxon>
    </lineage>
</organism>
<evidence type="ECO:0000313" key="1">
    <source>
        <dbReference type="EMBL" id="KAJ3513013.1"/>
    </source>
</evidence>
<dbReference type="EMBL" id="JANKHO010000223">
    <property type="protein sequence ID" value="KAJ3513013.1"/>
    <property type="molecule type" value="Genomic_DNA"/>
</dbReference>
<comment type="caution">
    <text evidence="1">The sequence shown here is derived from an EMBL/GenBank/DDBJ whole genome shotgun (WGS) entry which is preliminary data.</text>
</comment>
<keyword evidence="2" id="KW-1185">Reference proteome</keyword>
<evidence type="ECO:0000313" key="2">
    <source>
        <dbReference type="Proteomes" id="UP001148786"/>
    </source>
</evidence>
<name>A0A9W8MYK8_9AGAR</name>
<dbReference type="AlphaFoldDB" id="A0A9W8MYK8"/>
<proteinExistence type="predicted"/>
<accession>A0A9W8MYK8</accession>
<dbReference type="OrthoDB" id="3070325at2759"/>
<dbReference type="Proteomes" id="UP001148786">
    <property type="component" value="Unassembled WGS sequence"/>
</dbReference>
<protein>
    <submittedName>
        <fullName evidence="1">Uncharacterized protein</fullName>
    </submittedName>
</protein>